<dbReference type="NCBIfam" id="TIGR01966">
    <property type="entry name" value="RNasePH"/>
    <property type="match status" value="1"/>
</dbReference>
<dbReference type="FunFam" id="3.30.230.70:FF:000003">
    <property type="entry name" value="Ribonuclease PH"/>
    <property type="match status" value="1"/>
</dbReference>
<dbReference type="Proteomes" id="UP000317371">
    <property type="component" value="Unassembled WGS sequence"/>
</dbReference>
<dbReference type="GO" id="GO:0000175">
    <property type="term" value="F:3'-5'-RNA exonuclease activity"/>
    <property type="evidence" value="ECO:0007669"/>
    <property type="project" value="UniProtKB-UniRule"/>
</dbReference>
<comment type="caution">
    <text evidence="10">The sequence shown here is derived from an EMBL/GenBank/DDBJ whole genome shotgun (WGS) entry which is preliminary data.</text>
</comment>
<comment type="similarity">
    <text evidence="1 7">Belongs to the RNase PH family.</text>
</comment>
<dbReference type="OrthoDB" id="9807456at2"/>
<keyword evidence="6" id="KW-0694">RNA-binding</keyword>
<dbReference type="Pfam" id="PF01138">
    <property type="entry name" value="RNase_PH"/>
    <property type="match status" value="1"/>
</dbReference>
<dbReference type="HAMAP" id="MF_00564">
    <property type="entry name" value="RNase_PH"/>
    <property type="match status" value="1"/>
</dbReference>
<dbReference type="CDD" id="cd11362">
    <property type="entry name" value="RNase_PH_bact"/>
    <property type="match status" value="1"/>
</dbReference>
<dbReference type="InterPro" id="IPR050080">
    <property type="entry name" value="RNase_PH"/>
</dbReference>
<dbReference type="AlphaFoldDB" id="A0A540VDJ5"/>
<dbReference type="InParanoid" id="A0A540VDJ5"/>
<feature type="binding site" evidence="7">
    <location>
        <position position="95"/>
    </location>
    <ligand>
        <name>phosphate</name>
        <dbReference type="ChEBI" id="CHEBI:43474"/>
        <note>substrate</note>
    </ligand>
</feature>
<protein>
    <recommendedName>
        <fullName evidence="7">Ribonuclease PH</fullName>
        <shortName evidence="7">RNase PH</shortName>
        <ecNumber evidence="7">2.7.7.56</ecNumber>
    </recommendedName>
    <alternativeName>
        <fullName evidence="7">tRNA nucleotidyltransferase</fullName>
    </alternativeName>
</protein>
<keyword evidence="7" id="KW-0808">Transferase</keyword>
<evidence type="ECO:0000256" key="6">
    <source>
        <dbReference type="ARBA" id="ARBA00022884"/>
    </source>
</evidence>
<feature type="binding site" evidence="7">
    <location>
        <begin position="133"/>
        <end position="135"/>
    </location>
    <ligand>
        <name>phosphate</name>
        <dbReference type="ChEBI" id="CHEBI:43474"/>
        <note>substrate</note>
    </ligand>
</feature>
<evidence type="ECO:0000256" key="3">
    <source>
        <dbReference type="ARBA" id="ARBA00022555"/>
    </source>
</evidence>
<feature type="domain" description="Exoribonuclease phosphorolytic" evidence="8">
    <location>
        <begin position="19"/>
        <end position="149"/>
    </location>
</feature>
<dbReference type="GO" id="GO:0031125">
    <property type="term" value="P:rRNA 3'-end processing"/>
    <property type="evidence" value="ECO:0007669"/>
    <property type="project" value="UniProtKB-ARBA"/>
</dbReference>
<dbReference type="InterPro" id="IPR018336">
    <property type="entry name" value="RNase_PH_CS"/>
</dbReference>
<dbReference type="Pfam" id="PF03725">
    <property type="entry name" value="RNase_PH_C"/>
    <property type="match status" value="1"/>
</dbReference>
<dbReference type="GO" id="GO:0000049">
    <property type="term" value="F:tRNA binding"/>
    <property type="evidence" value="ECO:0007669"/>
    <property type="project" value="UniProtKB-UniRule"/>
</dbReference>
<evidence type="ECO:0000259" key="8">
    <source>
        <dbReference type="Pfam" id="PF01138"/>
    </source>
</evidence>
<gene>
    <name evidence="7 10" type="primary">rph</name>
    <name evidence="10" type="ORF">FKZ61_15210</name>
</gene>
<dbReference type="FunCoup" id="A0A540VDJ5">
    <property type="interactions" value="341"/>
</dbReference>
<dbReference type="GO" id="GO:0008033">
    <property type="term" value="P:tRNA processing"/>
    <property type="evidence" value="ECO:0007669"/>
    <property type="project" value="UniProtKB-UniRule"/>
</dbReference>
<dbReference type="InterPro" id="IPR020568">
    <property type="entry name" value="Ribosomal_Su5_D2-typ_SF"/>
</dbReference>
<evidence type="ECO:0000313" key="11">
    <source>
        <dbReference type="Proteomes" id="UP000317371"/>
    </source>
</evidence>
<proteinExistence type="inferred from homology"/>
<dbReference type="SUPFAM" id="SSF55666">
    <property type="entry name" value="Ribonuclease PH domain 2-like"/>
    <property type="match status" value="1"/>
</dbReference>
<comment type="function">
    <text evidence="7">Phosphorolytic 3'-5' exoribonuclease that plays an important role in tRNA 3'-end maturation. Removes nucleotide residues following the 3'-CCA terminus of tRNAs; can also add nucleotides to the ends of RNA molecules by using nucleoside diphosphates as substrates, but this may not be physiologically important. Probably plays a role in initiation of 16S rRNA degradation (leading to ribosome degradation) during starvation.</text>
</comment>
<evidence type="ECO:0000256" key="1">
    <source>
        <dbReference type="ARBA" id="ARBA00006678"/>
    </source>
</evidence>
<accession>A0A540VDJ5</accession>
<comment type="subunit">
    <text evidence="7">Homohexameric ring arranged as a trimer of dimers.</text>
</comment>
<organism evidence="10 11">
    <name type="scientific">Litorilinea aerophila</name>
    <dbReference type="NCBI Taxonomy" id="1204385"/>
    <lineage>
        <taxon>Bacteria</taxon>
        <taxon>Bacillati</taxon>
        <taxon>Chloroflexota</taxon>
        <taxon>Caldilineae</taxon>
        <taxon>Caldilineales</taxon>
        <taxon>Caldilineaceae</taxon>
        <taxon>Litorilinea</taxon>
    </lineage>
</organism>
<dbReference type="InterPro" id="IPR015847">
    <property type="entry name" value="ExoRNase_PH_dom2"/>
</dbReference>
<dbReference type="EMBL" id="VIGC01000020">
    <property type="protein sequence ID" value="TQE94772.1"/>
    <property type="molecule type" value="Genomic_DNA"/>
</dbReference>
<keyword evidence="11" id="KW-1185">Reference proteome</keyword>
<dbReference type="PROSITE" id="PS01277">
    <property type="entry name" value="RIBONUCLEASE_PH"/>
    <property type="match status" value="1"/>
</dbReference>
<dbReference type="GO" id="GO:0009022">
    <property type="term" value="F:tRNA nucleotidyltransferase activity"/>
    <property type="evidence" value="ECO:0007669"/>
    <property type="project" value="UniProtKB-UniRule"/>
</dbReference>
<keyword evidence="3 7" id="KW-0820">tRNA-binding</keyword>
<feature type="domain" description="Exoribonuclease phosphorolytic" evidence="9">
    <location>
        <begin position="168"/>
        <end position="230"/>
    </location>
</feature>
<keyword evidence="4 7" id="KW-0819">tRNA processing</keyword>
<comment type="catalytic activity">
    <reaction evidence="7">
        <text>tRNA(n+1) + phosphate = tRNA(n) + a ribonucleoside 5'-diphosphate</text>
        <dbReference type="Rhea" id="RHEA:10628"/>
        <dbReference type="Rhea" id="RHEA-COMP:17343"/>
        <dbReference type="Rhea" id="RHEA-COMP:17344"/>
        <dbReference type="ChEBI" id="CHEBI:43474"/>
        <dbReference type="ChEBI" id="CHEBI:57930"/>
        <dbReference type="ChEBI" id="CHEBI:173114"/>
        <dbReference type="EC" id="2.7.7.56"/>
    </reaction>
</comment>
<evidence type="ECO:0000313" key="10">
    <source>
        <dbReference type="EMBL" id="TQE94772.1"/>
    </source>
</evidence>
<dbReference type="PANTHER" id="PTHR11953">
    <property type="entry name" value="EXOSOME COMPLEX COMPONENT"/>
    <property type="match status" value="1"/>
</dbReference>
<evidence type="ECO:0000259" key="9">
    <source>
        <dbReference type="Pfam" id="PF03725"/>
    </source>
</evidence>
<dbReference type="Gene3D" id="3.30.230.70">
    <property type="entry name" value="GHMP Kinase, N-terminal domain"/>
    <property type="match status" value="1"/>
</dbReference>
<sequence>MITAGKESRVCATKRGPDELRPVQFELDYVMYPEGSVLISMGNTKVLCNATVEENLPRWLRHGKFRHGWVTAEYAMLPRSTQERNNRETLTPKGRTQEIKRLIARSLRGAVDLEKLGERQIVVDCDVIQADGGTRTAAITGGYVALALAIRRLEHKNLVPPGVIKQAVAAVSVGLVNGKAVLDLDYEMDLAADVDLNVVMTSDGRYVEVQGTAEGQPFSRGALNAMLLLAEMGISQLLTLQNEALARARI</sequence>
<dbReference type="SUPFAM" id="SSF54211">
    <property type="entry name" value="Ribosomal protein S5 domain 2-like"/>
    <property type="match status" value="1"/>
</dbReference>
<evidence type="ECO:0000256" key="5">
    <source>
        <dbReference type="ARBA" id="ARBA00022695"/>
    </source>
</evidence>
<keyword evidence="5 7" id="KW-0548">Nucleotidyltransferase</keyword>
<dbReference type="GO" id="GO:0016075">
    <property type="term" value="P:rRNA catabolic process"/>
    <property type="evidence" value="ECO:0007669"/>
    <property type="project" value="UniProtKB-UniRule"/>
</dbReference>
<name>A0A540VDJ5_9CHLR</name>
<keyword evidence="2 7" id="KW-0698">rRNA processing</keyword>
<dbReference type="InterPro" id="IPR001247">
    <property type="entry name" value="ExoRNase_PH_dom1"/>
</dbReference>
<dbReference type="RefSeq" id="WP_141610997.1">
    <property type="nucleotide sequence ID" value="NZ_VIGC02000020.1"/>
</dbReference>
<reference evidence="10 11" key="1">
    <citation type="submission" date="2019-06" db="EMBL/GenBank/DDBJ databases">
        <title>Genome sequence of Litorilinea aerophila BAA-2444.</title>
        <authorList>
            <person name="Maclea K.S."/>
            <person name="Maurais E.G."/>
            <person name="Iannazzi L.C."/>
        </authorList>
    </citation>
    <scope>NUCLEOTIDE SEQUENCE [LARGE SCALE GENOMIC DNA]</scope>
    <source>
        <strain evidence="10 11">ATCC BAA-2444</strain>
    </source>
</reference>
<dbReference type="InterPro" id="IPR036345">
    <property type="entry name" value="ExoRNase_PH_dom2_sf"/>
</dbReference>
<evidence type="ECO:0000256" key="7">
    <source>
        <dbReference type="HAMAP-Rule" id="MF_00564"/>
    </source>
</evidence>
<dbReference type="PANTHER" id="PTHR11953:SF0">
    <property type="entry name" value="EXOSOME COMPLEX COMPONENT RRP41"/>
    <property type="match status" value="1"/>
</dbReference>
<dbReference type="InterPro" id="IPR027408">
    <property type="entry name" value="PNPase/RNase_PH_dom_sf"/>
</dbReference>
<evidence type="ECO:0000256" key="2">
    <source>
        <dbReference type="ARBA" id="ARBA00022552"/>
    </source>
</evidence>
<dbReference type="InterPro" id="IPR002381">
    <property type="entry name" value="RNase_PH_bac-type"/>
</dbReference>
<evidence type="ECO:0000256" key="4">
    <source>
        <dbReference type="ARBA" id="ARBA00022694"/>
    </source>
</evidence>
<dbReference type="EC" id="2.7.7.56" evidence="7"/>